<proteinExistence type="predicted"/>
<name>A0ABV0NW40_9TELE</name>
<sequence>MGHWVIVGARLGTRKRSRGFQARGRSVGQNLREGYGGGCPSLSNRRNSVLTAAASSAGGRAGRLQWRLGALPYWAEEVCGSQPCTNSCSKDYNLWFHSWHPEAPP</sequence>
<organism evidence="1 2">
    <name type="scientific">Goodea atripinnis</name>
    <dbReference type="NCBI Taxonomy" id="208336"/>
    <lineage>
        <taxon>Eukaryota</taxon>
        <taxon>Metazoa</taxon>
        <taxon>Chordata</taxon>
        <taxon>Craniata</taxon>
        <taxon>Vertebrata</taxon>
        <taxon>Euteleostomi</taxon>
        <taxon>Actinopterygii</taxon>
        <taxon>Neopterygii</taxon>
        <taxon>Teleostei</taxon>
        <taxon>Neoteleostei</taxon>
        <taxon>Acanthomorphata</taxon>
        <taxon>Ovalentaria</taxon>
        <taxon>Atherinomorphae</taxon>
        <taxon>Cyprinodontiformes</taxon>
        <taxon>Goodeidae</taxon>
        <taxon>Goodea</taxon>
    </lineage>
</organism>
<keyword evidence="2" id="KW-1185">Reference proteome</keyword>
<dbReference type="EMBL" id="JAHRIO010051789">
    <property type="protein sequence ID" value="MEQ2175639.1"/>
    <property type="molecule type" value="Genomic_DNA"/>
</dbReference>
<dbReference type="Proteomes" id="UP001476798">
    <property type="component" value="Unassembled WGS sequence"/>
</dbReference>
<gene>
    <name evidence="1" type="ORF">GOODEAATRI_019926</name>
</gene>
<comment type="caution">
    <text evidence="1">The sequence shown here is derived from an EMBL/GenBank/DDBJ whole genome shotgun (WGS) entry which is preliminary data.</text>
</comment>
<accession>A0ABV0NW40</accession>
<reference evidence="1 2" key="1">
    <citation type="submission" date="2021-06" db="EMBL/GenBank/DDBJ databases">
        <authorList>
            <person name="Palmer J.M."/>
        </authorList>
    </citation>
    <scope>NUCLEOTIDE SEQUENCE [LARGE SCALE GENOMIC DNA]</scope>
    <source>
        <strain evidence="1 2">GA_2019</strain>
        <tissue evidence="1">Muscle</tissue>
    </source>
</reference>
<protein>
    <submittedName>
        <fullName evidence="1">Uncharacterized protein</fullName>
    </submittedName>
</protein>
<evidence type="ECO:0000313" key="2">
    <source>
        <dbReference type="Proteomes" id="UP001476798"/>
    </source>
</evidence>
<evidence type="ECO:0000313" key="1">
    <source>
        <dbReference type="EMBL" id="MEQ2175639.1"/>
    </source>
</evidence>